<dbReference type="Gene3D" id="3.40.50.720">
    <property type="entry name" value="NAD(P)-binding Rossmann-like Domain"/>
    <property type="match status" value="1"/>
</dbReference>
<dbReference type="Pfam" id="PF00106">
    <property type="entry name" value="adh_short"/>
    <property type="match status" value="1"/>
</dbReference>
<keyword evidence="3" id="KW-0472">Membrane</keyword>
<dbReference type="PANTHER" id="PTHR43313">
    <property type="entry name" value="SHORT-CHAIN DEHYDROGENASE/REDUCTASE FAMILY 9C"/>
    <property type="match status" value="1"/>
</dbReference>
<dbReference type="GO" id="GO:0016491">
    <property type="term" value="F:oxidoreductase activity"/>
    <property type="evidence" value="ECO:0007669"/>
    <property type="project" value="UniProtKB-KW"/>
</dbReference>
<dbReference type="PRINTS" id="PR00081">
    <property type="entry name" value="GDHRDH"/>
</dbReference>
<keyword evidence="3" id="KW-1133">Transmembrane helix</keyword>
<name>A0A9W2ZT51_BIOGL</name>
<dbReference type="GO" id="GO:0008202">
    <property type="term" value="P:steroid metabolic process"/>
    <property type="evidence" value="ECO:0007669"/>
    <property type="project" value="TreeGrafter"/>
</dbReference>
<dbReference type="PANTHER" id="PTHR43313:SF36">
    <property type="entry name" value="D-BETA-HYDROXYBUTYRATE DEHYDROGENASE, MITOCHONDRIAL"/>
    <property type="match status" value="1"/>
</dbReference>
<dbReference type="SUPFAM" id="SSF51735">
    <property type="entry name" value="NAD(P)-binding Rossmann-fold domains"/>
    <property type="match status" value="1"/>
</dbReference>
<reference evidence="5" key="1">
    <citation type="submission" date="2025-08" db="UniProtKB">
        <authorList>
            <consortium name="RefSeq"/>
        </authorList>
    </citation>
    <scope>IDENTIFICATION</scope>
</reference>
<keyword evidence="4" id="KW-1185">Reference proteome</keyword>
<sequence>MDSWSTDLIIGTTLFVSFIIFLFYLHLYQTKTISSVSRAVLITGCDTGFGHQLAIRLDTEGYKVFAGCLDVNSEGARKLQSYSQTLTILQLDVTKSDQIEAAKVIVVNNLMGNVLWAVVNNAGLASHAQFEWLPKTTFERMIQVNLMGVVNVTREFLHLIRANKGRIINIASMAGRTAIPGFTAYSASKFAVIGFSDSLRREMKHFDVKVITIEPSLYKTGLSAHFILQNDVFWSIAEPAVRRDYGGKFFSDTQLSRNRLLNRARKNIDEVIDCCVHSVTAAYPSKRYVRPRHLQIFNDFFNEMFLDFQDLILYYITGIYTKPDMMCHENQDIEHHMLGRRRSYAT</sequence>
<dbReference type="RefSeq" id="XP_055878074.1">
    <property type="nucleotide sequence ID" value="XM_056022099.1"/>
</dbReference>
<gene>
    <name evidence="5" type="primary">LOC106060216</name>
</gene>
<evidence type="ECO:0000313" key="5">
    <source>
        <dbReference type="RefSeq" id="XP_055878074.1"/>
    </source>
</evidence>
<dbReference type="PROSITE" id="PS00061">
    <property type="entry name" value="ADH_SHORT"/>
    <property type="match status" value="1"/>
</dbReference>
<dbReference type="Proteomes" id="UP001165740">
    <property type="component" value="Chromosome 2"/>
</dbReference>
<dbReference type="InterPro" id="IPR020904">
    <property type="entry name" value="Sc_DH/Rdtase_CS"/>
</dbReference>
<dbReference type="OrthoDB" id="2102561at2759"/>
<dbReference type="OMA" id="SWQDTPE"/>
<dbReference type="InterPro" id="IPR036291">
    <property type="entry name" value="NAD(P)-bd_dom_sf"/>
</dbReference>
<dbReference type="GeneID" id="106060216"/>
<feature type="transmembrane region" description="Helical" evidence="3">
    <location>
        <begin position="6"/>
        <end position="28"/>
    </location>
</feature>
<proteinExistence type="inferred from homology"/>
<keyword evidence="1" id="KW-0560">Oxidoreductase</keyword>
<evidence type="ECO:0000256" key="3">
    <source>
        <dbReference type="SAM" id="Phobius"/>
    </source>
</evidence>
<evidence type="ECO:0000256" key="2">
    <source>
        <dbReference type="RuleBase" id="RU000363"/>
    </source>
</evidence>
<dbReference type="PRINTS" id="PR00080">
    <property type="entry name" value="SDRFAMILY"/>
</dbReference>
<organism evidence="4 5">
    <name type="scientific">Biomphalaria glabrata</name>
    <name type="common">Bloodfluke planorb</name>
    <name type="synonym">Freshwater snail</name>
    <dbReference type="NCBI Taxonomy" id="6526"/>
    <lineage>
        <taxon>Eukaryota</taxon>
        <taxon>Metazoa</taxon>
        <taxon>Spiralia</taxon>
        <taxon>Lophotrochozoa</taxon>
        <taxon>Mollusca</taxon>
        <taxon>Gastropoda</taxon>
        <taxon>Heterobranchia</taxon>
        <taxon>Euthyneura</taxon>
        <taxon>Panpulmonata</taxon>
        <taxon>Hygrophila</taxon>
        <taxon>Lymnaeoidea</taxon>
        <taxon>Planorbidae</taxon>
        <taxon>Biomphalaria</taxon>
    </lineage>
</organism>
<dbReference type="InterPro" id="IPR002347">
    <property type="entry name" value="SDR_fam"/>
</dbReference>
<evidence type="ECO:0000256" key="1">
    <source>
        <dbReference type="ARBA" id="ARBA00023002"/>
    </source>
</evidence>
<evidence type="ECO:0000313" key="4">
    <source>
        <dbReference type="Proteomes" id="UP001165740"/>
    </source>
</evidence>
<dbReference type="AlphaFoldDB" id="A0A9W2ZT51"/>
<accession>A0A9W2ZT51</accession>
<keyword evidence="3" id="KW-0812">Transmembrane</keyword>
<protein>
    <submittedName>
        <fullName evidence="5">Retinol dehydrogenase 16-like</fullName>
    </submittedName>
</protein>
<comment type="similarity">
    <text evidence="2">Belongs to the short-chain dehydrogenases/reductases (SDR) family.</text>
</comment>